<dbReference type="RefSeq" id="WP_085869710.1">
    <property type="nucleotide sequence ID" value="NZ_FWFQ01000030.1"/>
</dbReference>
<accession>A0A1Y5TD99</accession>
<dbReference type="Gene3D" id="3.40.710.10">
    <property type="entry name" value="DD-peptidase/beta-lactamase superfamily"/>
    <property type="match status" value="1"/>
</dbReference>
<proteinExistence type="predicted"/>
<dbReference type="EC" id="3.5.1.46" evidence="3"/>
<reference evidence="3 4" key="1">
    <citation type="submission" date="2017-03" db="EMBL/GenBank/DDBJ databases">
        <authorList>
            <person name="Afonso C.L."/>
            <person name="Miller P.J."/>
            <person name="Scott M.A."/>
            <person name="Spackman E."/>
            <person name="Goraichik I."/>
            <person name="Dimitrov K.M."/>
            <person name="Suarez D.L."/>
            <person name="Swayne D.E."/>
        </authorList>
    </citation>
    <scope>NUCLEOTIDE SEQUENCE [LARGE SCALE GENOMIC DNA]</scope>
    <source>
        <strain evidence="3 4">CECT 7680</strain>
    </source>
</reference>
<evidence type="ECO:0000259" key="2">
    <source>
        <dbReference type="Pfam" id="PF00144"/>
    </source>
</evidence>
<keyword evidence="3" id="KW-0378">Hydrolase</keyword>
<gene>
    <name evidence="3" type="primary">nylB'_2</name>
    <name evidence="3" type="ORF">PSA7680_03216</name>
</gene>
<dbReference type="GO" id="GO:0019875">
    <property type="term" value="F:6-aminohexanoate-dimer hydrolase activity"/>
    <property type="evidence" value="ECO:0007669"/>
    <property type="project" value="UniProtKB-EC"/>
</dbReference>
<evidence type="ECO:0000256" key="1">
    <source>
        <dbReference type="SAM" id="MobiDB-lite"/>
    </source>
</evidence>
<organism evidence="3 4">
    <name type="scientific">Pseudoruegeria aquimaris</name>
    <dbReference type="NCBI Taxonomy" id="393663"/>
    <lineage>
        <taxon>Bacteria</taxon>
        <taxon>Pseudomonadati</taxon>
        <taxon>Pseudomonadota</taxon>
        <taxon>Alphaproteobacteria</taxon>
        <taxon>Rhodobacterales</taxon>
        <taxon>Roseobacteraceae</taxon>
        <taxon>Pseudoruegeria</taxon>
    </lineage>
</organism>
<dbReference type="PANTHER" id="PTHR43283:SF7">
    <property type="entry name" value="BETA-LACTAMASE-RELATED DOMAIN-CONTAINING PROTEIN"/>
    <property type="match status" value="1"/>
</dbReference>
<evidence type="ECO:0000313" key="4">
    <source>
        <dbReference type="Proteomes" id="UP000193409"/>
    </source>
</evidence>
<evidence type="ECO:0000313" key="3">
    <source>
        <dbReference type="EMBL" id="SLN61149.1"/>
    </source>
</evidence>
<sequence>MFKRFLKITASLVGLAILGGLAFLWIAPPDLLRVGTNYSAKIVCSNVFLAGRDAEEVLAVDVQAPGHPLLKFVSVSVDNEAQAVEARLFRFFAPATSVHRAGLGCTNSQTGRLSEARLEAPAGPGGGLWPEGNEVSPSQDPEVQAALSDPALLGEGYRAVVAVKGGRIIGETYAEGFSAETPLLGWSMTKTVTAGLIGTLIKSGQMSLQDDLTASFPEWAADERAAITVEDMLAMASGLRWNEGYGSVSDVTRMLYLENDMAGFAASQPAEAAPQEVFTYSSGTSTMLARLWQDVVGDGSLSYPKEALFLPLGMASAVMETDARDTFVGSSYMYATARDWARYGQFLLQGGRWNGEALLPEGFTDWMFEPVPASNGLYAKGHLWLEASGDAPPFEDAVWLSGHDGQSIGIFPSHDLVVVRLGLTPSRLGYSALPLARALIAATAD</sequence>
<dbReference type="PANTHER" id="PTHR43283">
    <property type="entry name" value="BETA-LACTAMASE-RELATED"/>
    <property type="match status" value="1"/>
</dbReference>
<dbReference type="SUPFAM" id="SSF56601">
    <property type="entry name" value="beta-lactamase/transpeptidase-like"/>
    <property type="match status" value="1"/>
</dbReference>
<dbReference type="AlphaFoldDB" id="A0A1Y5TD99"/>
<feature type="region of interest" description="Disordered" evidence="1">
    <location>
        <begin position="119"/>
        <end position="140"/>
    </location>
</feature>
<feature type="domain" description="Beta-lactamase-related" evidence="2">
    <location>
        <begin position="159"/>
        <end position="421"/>
    </location>
</feature>
<dbReference type="OrthoDB" id="9814204at2"/>
<dbReference type="EMBL" id="FWFQ01000030">
    <property type="protein sequence ID" value="SLN61149.1"/>
    <property type="molecule type" value="Genomic_DNA"/>
</dbReference>
<dbReference type="InterPro" id="IPR001466">
    <property type="entry name" value="Beta-lactam-related"/>
</dbReference>
<dbReference type="Pfam" id="PF00144">
    <property type="entry name" value="Beta-lactamase"/>
    <property type="match status" value="1"/>
</dbReference>
<dbReference type="InterPro" id="IPR012338">
    <property type="entry name" value="Beta-lactam/transpept-like"/>
</dbReference>
<protein>
    <submittedName>
        <fullName evidence="3">6-aminohexanoate-dimer hydrolase</fullName>
        <ecNumber evidence="3">3.5.1.46</ecNumber>
    </submittedName>
</protein>
<keyword evidence="4" id="KW-1185">Reference proteome</keyword>
<dbReference type="InterPro" id="IPR050789">
    <property type="entry name" value="Diverse_Enzym_Activities"/>
</dbReference>
<name>A0A1Y5TD99_9RHOB</name>
<dbReference type="Proteomes" id="UP000193409">
    <property type="component" value="Unassembled WGS sequence"/>
</dbReference>